<dbReference type="AlphaFoldDB" id="A0A0L0SJ87"/>
<feature type="region of interest" description="Disordered" evidence="6">
    <location>
        <begin position="156"/>
        <end position="222"/>
    </location>
</feature>
<gene>
    <name evidence="7" type="ORF">AMAG_18882</name>
</gene>
<dbReference type="STRING" id="578462.A0A0L0SJ87"/>
<dbReference type="GO" id="GO:0036297">
    <property type="term" value="P:interstrand cross-link repair"/>
    <property type="evidence" value="ECO:0007669"/>
    <property type="project" value="TreeGrafter"/>
</dbReference>
<dbReference type="VEuPathDB" id="FungiDB:AMAG_18882"/>
<evidence type="ECO:0000313" key="8">
    <source>
        <dbReference type="Proteomes" id="UP000054350"/>
    </source>
</evidence>
<evidence type="ECO:0000256" key="5">
    <source>
        <dbReference type="ARBA" id="ARBA00093456"/>
    </source>
</evidence>
<evidence type="ECO:0000256" key="6">
    <source>
        <dbReference type="SAM" id="MobiDB-lite"/>
    </source>
</evidence>
<dbReference type="PANTHER" id="PTHR32086">
    <property type="entry name" value="FANCONI ANEMIA GROUP D2 PROTEIN"/>
    <property type="match status" value="1"/>
</dbReference>
<evidence type="ECO:0000256" key="1">
    <source>
        <dbReference type="ARBA" id="ARBA00004123"/>
    </source>
</evidence>
<organism evidence="7 8">
    <name type="scientific">Allomyces macrogynus (strain ATCC 38327)</name>
    <name type="common">Allomyces javanicus var. macrogynus</name>
    <dbReference type="NCBI Taxonomy" id="578462"/>
    <lineage>
        <taxon>Eukaryota</taxon>
        <taxon>Fungi</taxon>
        <taxon>Fungi incertae sedis</taxon>
        <taxon>Blastocladiomycota</taxon>
        <taxon>Blastocladiomycetes</taxon>
        <taxon>Blastocladiales</taxon>
        <taxon>Blastocladiaceae</taxon>
        <taxon>Allomyces</taxon>
    </lineage>
</organism>
<keyword evidence="2" id="KW-1017">Isopeptide bond</keyword>
<dbReference type="OrthoDB" id="2434776at2759"/>
<evidence type="ECO:0000256" key="2">
    <source>
        <dbReference type="ARBA" id="ARBA00022499"/>
    </source>
</evidence>
<protein>
    <submittedName>
        <fullName evidence="7">Uncharacterized protein</fullName>
    </submittedName>
</protein>
<evidence type="ECO:0000256" key="3">
    <source>
        <dbReference type="ARBA" id="ARBA00022843"/>
    </source>
</evidence>
<comment type="subcellular location">
    <subcellularLocation>
        <location evidence="1">Nucleus</location>
    </subcellularLocation>
</comment>
<dbReference type="Proteomes" id="UP000054350">
    <property type="component" value="Unassembled WGS sequence"/>
</dbReference>
<dbReference type="PANTHER" id="PTHR32086:SF0">
    <property type="entry name" value="FANCONI ANEMIA GROUP D2 PROTEIN"/>
    <property type="match status" value="1"/>
</dbReference>
<keyword evidence="3" id="KW-0832">Ubl conjugation</keyword>
<dbReference type="GO" id="GO:0000793">
    <property type="term" value="C:condensed chromosome"/>
    <property type="evidence" value="ECO:0007669"/>
    <property type="project" value="TreeGrafter"/>
</dbReference>
<dbReference type="GO" id="GO:1990918">
    <property type="term" value="P:double-strand break repair involved in meiotic recombination"/>
    <property type="evidence" value="ECO:0007669"/>
    <property type="project" value="TreeGrafter"/>
</dbReference>
<comment type="similarity">
    <text evidence="5">Belongs to the Fanconi anemia protein FANCD2 family.</text>
</comment>
<dbReference type="Pfam" id="PF14631">
    <property type="entry name" value="FancD2"/>
    <property type="match status" value="1"/>
</dbReference>
<keyword evidence="4" id="KW-0539">Nucleus</keyword>
<dbReference type="EMBL" id="GG745340">
    <property type="protein sequence ID" value="KNE62556.1"/>
    <property type="molecule type" value="Genomic_DNA"/>
</dbReference>
<dbReference type="GO" id="GO:0007129">
    <property type="term" value="P:homologous chromosome pairing at meiosis"/>
    <property type="evidence" value="ECO:0007669"/>
    <property type="project" value="TreeGrafter"/>
</dbReference>
<name>A0A0L0SJ87_ALLM3</name>
<dbReference type="InterPro" id="IPR029448">
    <property type="entry name" value="FANCD2"/>
</dbReference>
<proteinExistence type="inferred from homology"/>
<reference evidence="8" key="2">
    <citation type="submission" date="2009-11" db="EMBL/GenBank/DDBJ databases">
        <title>The Genome Sequence of Allomyces macrogynus strain ATCC 38327.</title>
        <authorList>
            <consortium name="The Broad Institute Genome Sequencing Platform"/>
            <person name="Russ C."/>
            <person name="Cuomo C."/>
            <person name="Shea T."/>
            <person name="Young S.K."/>
            <person name="Zeng Q."/>
            <person name="Koehrsen M."/>
            <person name="Haas B."/>
            <person name="Borodovsky M."/>
            <person name="Guigo R."/>
            <person name="Alvarado L."/>
            <person name="Berlin A."/>
            <person name="Borenstein D."/>
            <person name="Chen Z."/>
            <person name="Engels R."/>
            <person name="Freedman E."/>
            <person name="Gellesch M."/>
            <person name="Goldberg J."/>
            <person name="Griggs A."/>
            <person name="Gujja S."/>
            <person name="Heiman D."/>
            <person name="Hepburn T."/>
            <person name="Howarth C."/>
            <person name="Jen D."/>
            <person name="Larson L."/>
            <person name="Lewis B."/>
            <person name="Mehta T."/>
            <person name="Park D."/>
            <person name="Pearson M."/>
            <person name="Roberts A."/>
            <person name="Saif S."/>
            <person name="Shenoy N."/>
            <person name="Sisk P."/>
            <person name="Stolte C."/>
            <person name="Sykes S."/>
            <person name="Walk T."/>
            <person name="White J."/>
            <person name="Yandava C."/>
            <person name="Burger G."/>
            <person name="Gray M.W."/>
            <person name="Holland P.W.H."/>
            <person name="King N."/>
            <person name="Lang F.B.F."/>
            <person name="Roger A.J."/>
            <person name="Ruiz-Trillo I."/>
            <person name="Lander E."/>
            <person name="Nusbaum C."/>
        </authorList>
    </citation>
    <scope>NUCLEOTIDE SEQUENCE [LARGE SCALE GENOMIC DNA]</scope>
    <source>
        <strain evidence="8">ATCC 38327</strain>
    </source>
</reference>
<accession>A0A0L0SJ87</accession>
<evidence type="ECO:0000313" key="7">
    <source>
        <dbReference type="EMBL" id="KNE62556.1"/>
    </source>
</evidence>
<evidence type="ECO:0000256" key="4">
    <source>
        <dbReference type="ARBA" id="ARBA00023242"/>
    </source>
</evidence>
<dbReference type="eggNOG" id="KOG4712">
    <property type="taxonomic scope" value="Eukaryota"/>
</dbReference>
<dbReference type="GO" id="GO:0005634">
    <property type="term" value="C:nucleus"/>
    <property type="evidence" value="ECO:0007669"/>
    <property type="project" value="UniProtKB-SubCell"/>
</dbReference>
<dbReference type="GO" id="GO:0031573">
    <property type="term" value="P:mitotic intra-S DNA damage checkpoint signaling"/>
    <property type="evidence" value="ECO:0007669"/>
    <property type="project" value="TreeGrafter"/>
</dbReference>
<dbReference type="GO" id="GO:0070182">
    <property type="term" value="F:DNA polymerase binding"/>
    <property type="evidence" value="ECO:0007669"/>
    <property type="project" value="TreeGrafter"/>
</dbReference>
<keyword evidence="8" id="KW-1185">Reference proteome</keyword>
<reference evidence="7 8" key="1">
    <citation type="submission" date="2009-11" db="EMBL/GenBank/DDBJ databases">
        <title>Annotation of Allomyces macrogynus ATCC 38327.</title>
        <authorList>
            <consortium name="The Broad Institute Genome Sequencing Platform"/>
            <person name="Russ C."/>
            <person name="Cuomo C."/>
            <person name="Burger G."/>
            <person name="Gray M.W."/>
            <person name="Holland P.W.H."/>
            <person name="King N."/>
            <person name="Lang F.B.F."/>
            <person name="Roger A.J."/>
            <person name="Ruiz-Trillo I."/>
            <person name="Young S.K."/>
            <person name="Zeng Q."/>
            <person name="Gargeya S."/>
            <person name="Fitzgerald M."/>
            <person name="Haas B."/>
            <person name="Abouelleil A."/>
            <person name="Alvarado L."/>
            <person name="Arachchi H.M."/>
            <person name="Berlin A."/>
            <person name="Chapman S.B."/>
            <person name="Gearin G."/>
            <person name="Goldberg J."/>
            <person name="Griggs A."/>
            <person name="Gujja S."/>
            <person name="Hansen M."/>
            <person name="Heiman D."/>
            <person name="Howarth C."/>
            <person name="Larimer J."/>
            <person name="Lui A."/>
            <person name="MacDonald P.J.P."/>
            <person name="McCowen C."/>
            <person name="Montmayeur A."/>
            <person name="Murphy C."/>
            <person name="Neiman D."/>
            <person name="Pearson M."/>
            <person name="Priest M."/>
            <person name="Roberts A."/>
            <person name="Saif S."/>
            <person name="Shea T."/>
            <person name="Sisk P."/>
            <person name="Stolte C."/>
            <person name="Sykes S."/>
            <person name="Wortman J."/>
            <person name="Nusbaum C."/>
            <person name="Birren B."/>
        </authorList>
    </citation>
    <scope>NUCLEOTIDE SEQUENCE [LARGE SCALE GENOMIC DNA]</scope>
    <source>
        <strain evidence="7 8">ATCC 38327</strain>
    </source>
</reference>
<sequence>MIRTHPLPTKDEEPEQEVRDKALLDFSGQIARLFGDLVCITKQCDDKIYLRAALVKGSKCVAAFVARLYPQLAAAFGRNVDPMVLIFRDVQNGTRQLQHICGHSKISREKSLMAQVPRARKVLEEFVQGAKVMLLQNRASAAWWTGNLRHRDVKGKLVASQEPVPESDEGVSGSGSEYDDDEGEGEGAAKGKKRKRPALNGAAARARAAKKAKTPGKDGAAA</sequence>